<dbReference type="Proteomes" id="UP000769528">
    <property type="component" value="Unassembled WGS sequence"/>
</dbReference>
<dbReference type="InterPro" id="IPR000719">
    <property type="entry name" value="Prot_kinase_dom"/>
</dbReference>
<evidence type="ECO:0000313" key="7">
    <source>
        <dbReference type="Proteomes" id="UP000769528"/>
    </source>
</evidence>
<dbReference type="GO" id="GO:0035556">
    <property type="term" value="P:intracellular signal transduction"/>
    <property type="evidence" value="ECO:0007669"/>
    <property type="project" value="TreeGrafter"/>
</dbReference>
<dbReference type="InterPro" id="IPR011009">
    <property type="entry name" value="Kinase-like_dom_sf"/>
</dbReference>
<dbReference type="PROSITE" id="PS00108">
    <property type="entry name" value="PROTEIN_KINASE_ST"/>
    <property type="match status" value="1"/>
</dbReference>
<evidence type="ECO:0000256" key="4">
    <source>
        <dbReference type="SAM" id="MobiDB-lite"/>
    </source>
</evidence>
<feature type="compositionally biased region" description="Basic and acidic residues" evidence="4">
    <location>
        <begin position="18"/>
        <end position="27"/>
    </location>
</feature>
<dbReference type="InterPro" id="IPR008271">
    <property type="entry name" value="Ser/Thr_kinase_AS"/>
</dbReference>
<dbReference type="Pfam" id="PF00069">
    <property type="entry name" value="Pkinase"/>
    <property type="match status" value="2"/>
</dbReference>
<evidence type="ECO:0000313" key="6">
    <source>
        <dbReference type="EMBL" id="KAH3670828.1"/>
    </source>
</evidence>
<sequence>MSNNDSQNDFQTIKSHNHTLEHDSQGSEIIDLHKLVAKKSHLSNPSNEKDYSQEENYESDVDGDDDDGDGDDSLKFQNHLEKQPSSNTASKVSSSTDVKSYKLRKTEPYDQLQDVAHKNSRLHRIFSENEKSNFNPVSGRRMYDDDKHRPYKFFSPDSTSRSPININSNNNGSILISDLSMKRQNLNNTSRKFASYSHITPSKTRRRRNTSSFYHSSLLSDRYDDSENKGNDKNNNHLIGMEDEYIPDFDFRSAIQQWITSSYFDDYVGSFESSSVTGGVTPFSRPTTPVGQLHAQVQPVQVPGHQSAIEQTLGQGARLNLNAEEQFVLQSLPDNFRDLPFTKRKKIISELSPYAKEDTISKIVKQKFRRKIKDSPALNFLASFSERSLKETDEGSTVLDHKLGKIIGRGAWGVVRECYGLDNETRAIKIIRAKNDEAKSFFKKETDIWRKLDHSNILRLINVKVGEFAIFCLSSKANGGTLFDLVSRWNIYDHSPAIIEIPERLELSKKYALQVAHALSYMHSIGFVHGDVKLENCLLEFTGHSSKILLIDFGMSIRYMRPAGSDDDILFTPNGVKIKRRPSIPRSISGTSLSGSSPHSLQRIVNEKHKTHDDTKLTVHEIGKTQSPESKKFNPAPFEVQPVLNDDQDLPHSHIGSLPYSSPELLESVPIPLGPSADVWAFGVMLYTMVVGKLPFQHKFEPRLRAMISSGKYDKDSLEKACTLPNGEVNEEILRVVKGCLTLNIIKRLNLDDVIGILEGR</sequence>
<dbReference type="GO" id="GO:0004674">
    <property type="term" value="F:protein serine/threonine kinase activity"/>
    <property type="evidence" value="ECO:0007669"/>
    <property type="project" value="TreeGrafter"/>
</dbReference>
<evidence type="ECO:0000256" key="2">
    <source>
        <dbReference type="ARBA" id="ARBA00022840"/>
    </source>
</evidence>
<dbReference type="PANTHER" id="PTHR24346:SF76">
    <property type="entry name" value="NON-SPECIFIC SERINE_THREONINE PROTEIN KINASE"/>
    <property type="match status" value="1"/>
</dbReference>
<keyword evidence="7" id="KW-1185">Reference proteome</keyword>
<keyword evidence="2 3" id="KW-0067">ATP-binding</keyword>
<dbReference type="GO" id="GO:0000226">
    <property type="term" value="P:microtubule cytoskeleton organization"/>
    <property type="evidence" value="ECO:0007669"/>
    <property type="project" value="TreeGrafter"/>
</dbReference>
<gene>
    <name evidence="6" type="ORF">WICMUC_004797</name>
</gene>
<feature type="compositionally biased region" description="Low complexity" evidence="4">
    <location>
        <begin position="85"/>
        <end position="95"/>
    </location>
</feature>
<accession>A0A9P8PEJ9</accession>
<name>A0A9P8PEJ9_9ASCO</name>
<dbReference type="OrthoDB" id="4062651at2759"/>
<dbReference type="AlphaFoldDB" id="A0A9P8PEJ9"/>
<feature type="compositionally biased region" description="Basic and acidic residues" evidence="4">
    <location>
        <begin position="72"/>
        <end position="82"/>
    </location>
</feature>
<reference evidence="6" key="1">
    <citation type="journal article" date="2021" name="Open Biol.">
        <title>Shared evolutionary footprints suggest mitochondrial oxidative damage underlies multiple complex I losses in fungi.</title>
        <authorList>
            <person name="Schikora-Tamarit M.A."/>
            <person name="Marcet-Houben M."/>
            <person name="Nosek J."/>
            <person name="Gabaldon T."/>
        </authorList>
    </citation>
    <scope>NUCLEOTIDE SEQUENCE</scope>
    <source>
        <strain evidence="6">CBS6341</strain>
    </source>
</reference>
<feature type="region of interest" description="Disordered" evidence="4">
    <location>
        <begin position="1"/>
        <end position="27"/>
    </location>
</feature>
<feature type="binding site" evidence="3">
    <location>
        <position position="429"/>
    </location>
    <ligand>
        <name>ATP</name>
        <dbReference type="ChEBI" id="CHEBI:30616"/>
    </ligand>
</feature>
<reference evidence="6" key="2">
    <citation type="submission" date="2021-01" db="EMBL/GenBank/DDBJ databases">
        <authorList>
            <person name="Schikora-Tamarit M.A."/>
        </authorList>
    </citation>
    <scope>NUCLEOTIDE SEQUENCE</scope>
    <source>
        <strain evidence="6">CBS6341</strain>
    </source>
</reference>
<dbReference type="SUPFAM" id="SSF56112">
    <property type="entry name" value="Protein kinase-like (PK-like)"/>
    <property type="match status" value="1"/>
</dbReference>
<dbReference type="PROSITE" id="PS50011">
    <property type="entry name" value="PROTEIN_KINASE_DOM"/>
    <property type="match status" value="1"/>
</dbReference>
<dbReference type="GO" id="GO:0005524">
    <property type="term" value="F:ATP binding"/>
    <property type="evidence" value="ECO:0007669"/>
    <property type="project" value="UniProtKB-UniRule"/>
</dbReference>
<feature type="compositionally biased region" description="Acidic residues" evidence="4">
    <location>
        <begin position="53"/>
        <end position="71"/>
    </location>
</feature>
<organism evidence="6 7">
    <name type="scientific">Wickerhamomyces mucosus</name>
    <dbReference type="NCBI Taxonomy" id="1378264"/>
    <lineage>
        <taxon>Eukaryota</taxon>
        <taxon>Fungi</taxon>
        <taxon>Dikarya</taxon>
        <taxon>Ascomycota</taxon>
        <taxon>Saccharomycotina</taxon>
        <taxon>Saccharomycetes</taxon>
        <taxon>Phaffomycetales</taxon>
        <taxon>Wickerhamomycetaceae</taxon>
        <taxon>Wickerhamomyces</taxon>
    </lineage>
</organism>
<feature type="domain" description="Protein kinase" evidence="5">
    <location>
        <begin position="401"/>
        <end position="761"/>
    </location>
</feature>
<dbReference type="PROSITE" id="PS00107">
    <property type="entry name" value="PROTEIN_KINASE_ATP"/>
    <property type="match status" value="1"/>
</dbReference>
<comment type="caution">
    <text evidence="6">The sequence shown here is derived from an EMBL/GenBank/DDBJ whole genome shotgun (WGS) entry which is preliminary data.</text>
</comment>
<dbReference type="GO" id="GO:0005737">
    <property type="term" value="C:cytoplasm"/>
    <property type="evidence" value="ECO:0007669"/>
    <property type="project" value="TreeGrafter"/>
</dbReference>
<dbReference type="PANTHER" id="PTHR24346">
    <property type="entry name" value="MAP/MICROTUBULE AFFINITY-REGULATING KINASE"/>
    <property type="match status" value="1"/>
</dbReference>
<dbReference type="InterPro" id="IPR017441">
    <property type="entry name" value="Protein_kinase_ATP_BS"/>
</dbReference>
<feature type="region of interest" description="Disordered" evidence="4">
    <location>
        <begin position="39"/>
        <end position="105"/>
    </location>
</feature>
<evidence type="ECO:0000256" key="3">
    <source>
        <dbReference type="PROSITE-ProRule" id="PRU10141"/>
    </source>
</evidence>
<keyword evidence="1 3" id="KW-0547">Nucleotide-binding</keyword>
<proteinExistence type="predicted"/>
<dbReference type="Gene3D" id="1.10.510.10">
    <property type="entry name" value="Transferase(Phosphotransferase) domain 1"/>
    <property type="match status" value="2"/>
</dbReference>
<evidence type="ECO:0000259" key="5">
    <source>
        <dbReference type="PROSITE" id="PS50011"/>
    </source>
</evidence>
<dbReference type="EMBL" id="JAEUBF010001298">
    <property type="protein sequence ID" value="KAH3670828.1"/>
    <property type="molecule type" value="Genomic_DNA"/>
</dbReference>
<evidence type="ECO:0000256" key="1">
    <source>
        <dbReference type="ARBA" id="ARBA00022741"/>
    </source>
</evidence>
<feature type="compositionally biased region" description="Polar residues" evidence="4">
    <location>
        <begin position="1"/>
        <end position="14"/>
    </location>
</feature>
<protein>
    <recommendedName>
        <fullName evidence="5">Protein kinase domain-containing protein</fullName>
    </recommendedName>
</protein>
<dbReference type="SMART" id="SM00220">
    <property type="entry name" value="S_TKc"/>
    <property type="match status" value="1"/>
</dbReference>